<evidence type="ECO:0000256" key="5">
    <source>
        <dbReference type="SAM" id="Phobius"/>
    </source>
</evidence>
<feature type="transmembrane region" description="Helical" evidence="5">
    <location>
        <begin position="108"/>
        <end position="126"/>
    </location>
</feature>
<dbReference type="Proteomes" id="UP001050975">
    <property type="component" value="Unassembled WGS sequence"/>
</dbReference>
<sequence>MKLHHSNSHRRKEILRGIFAVCIIIVGITHFIRPEQYARIVPPELPNPVALVYISGFFEILGGIGLMIPFVSVAAAWGLIALFIAVFPANINMAVNNIPIEGIPHNQVLYWVRLPFQAVLIAWAYWYTRKPQEQPGAEIIEKTAGSLINETAGSLSDR</sequence>
<evidence type="ECO:0000313" key="7">
    <source>
        <dbReference type="Proteomes" id="UP001050975"/>
    </source>
</evidence>
<feature type="transmembrane region" description="Helical" evidence="5">
    <location>
        <begin position="14"/>
        <end position="32"/>
    </location>
</feature>
<dbReference type="RefSeq" id="WP_226575531.1">
    <property type="nucleotide sequence ID" value="NZ_BLAY01000010.1"/>
</dbReference>
<dbReference type="Pfam" id="PF13564">
    <property type="entry name" value="DoxX_2"/>
    <property type="match status" value="1"/>
</dbReference>
<comment type="subcellular location">
    <subcellularLocation>
        <location evidence="1">Membrane</location>
        <topology evidence="1">Multi-pass membrane protein</topology>
    </subcellularLocation>
</comment>
<dbReference type="PANTHER" id="PTHR36974">
    <property type="entry name" value="MEMBRANE PROTEIN-RELATED"/>
    <property type="match status" value="1"/>
</dbReference>
<evidence type="ECO:0000256" key="4">
    <source>
        <dbReference type="ARBA" id="ARBA00023136"/>
    </source>
</evidence>
<gene>
    <name evidence="6" type="ORF">MiSe_09840</name>
</gene>
<evidence type="ECO:0000256" key="3">
    <source>
        <dbReference type="ARBA" id="ARBA00022989"/>
    </source>
</evidence>
<dbReference type="AlphaFoldDB" id="A0AAV3X6M2"/>
<feature type="transmembrane region" description="Helical" evidence="5">
    <location>
        <begin position="60"/>
        <end position="87"/>
    </location>
</feature>
<dbReference type="InterPro" id="IPR032808">
    <property type="entry name" value="DoxX"/>
</dbReference>
<keyword evidence="2 5" id="KW-0812">Transmembrane</keyword>
<comment type="caution">
    <text evidence="6">The sequence shown here is derived from an EMBL/GenBank/DDBJ whole genome shotgun (WGS) entry which is preliminary data.</text>
</comment>
<protein>
    <submittedName>
        <fullName evidence="6">Membrane protein-like protein</fullName>
    </submittedName>
</protein>
<evidence type="ECO:0000313" key="6">
    <source>
        <dbReference type="EMBL" id="GET36236.1"/>
    </source>
</evidence>
<reference evidence="6" key="1">
    <citation type="submission" date="2019-10" db="EMBL/GenBank/DDBJ databases">
        <title>Draft genome sequece of Microseira wollei NIES-4236.</title>
        <authorList>
            <person name="Yamaguchi H."/>
            <person name="Suzuki S."/>
            <person name="Kawachi M."/>
        </authorList>
    </citation>
    <scope>NUCLEOTIDE SEQUENCE</scope>
    <source>
        <strain evidence="6">NIES-4236</strain>
    </source>
</reference>
<keyword evidence="4 5" id="KW-0472">Membrane</keyword>
<proteinExistence type="predicted"/>
<dbReference type="PANTHER" id="PTHR36974:SF1">
    <property type="entry name" value="DOXX FAMILY MEMBRANE PROTEIN"/>
    <property type="match status" value="1"/>
</dbReference>
<keyword evidence="7" id="KW-1185">Reference proteome</keyword>
<accession>A0AAV3X6M2</accession>
<evidence type="ECO:0000256" key="2">
    <source>
        <dbReference type="ARBA" id="ARBA00022692"/>
    </source>
</evidence>
<dbReference type="GO" id="GO:0016020">
    <property type="term" value="C:membrane"/>
    <property type="evidence" value="ECO:0007669"/>
    <property type="project" value="UniProtKB-SubCell"/>
</dbReference>
<organism evidence="6 7">
    <name type="scientific">Microseira wollei NIES-4236</name>
    <dbReference type="NCBI Taxonomy" id="2530354"/>
    <lineage>
        <taxon>Bacteria</taxon>
        <taxon>Bacillati</taxon>
        <taxon>Cyanobacteriota</taxon>
        <taxon>Cyanophyceae</taxon>
        <taxon>Oscillatoriophycideae</taxon>
        <taxon>Aerosakkonematales</taxon>
        <taxon>Aerosakkonemataceae</taxon>
        <taxon>Microseira</taxon>
    </lineage>
</organism>
<keyword evidence="3 5" id="KW-1133">Transmembrane helix</keyword>
<evidence type="ECO:0000256" key="1">
    <source>
        <dbReference type="ARBA" id="ARBA00004141"/>
    </source>
</evidence>
<name>A0AAV3X6M2_9CYAN</name>
<dbReference type="EMBL" id="BLAY01000010">
    <property type="protein sequence ID" value="GET36236.1"/>
    <property type="molecule type" value="Genomic_DNA"/>
</dbReference>